<dbReference type="InterPro" id="IPR046960">
    <property type="entry name" value="PPR_At4g14850-like_plant"/>
</dbReference>
<dbReference type="PROSITE" id="PS51375">
    <property type="entry name" value="PPR"/>
    <property type="match status" value="4"/>
</dbReference>
<feature type="repeat" description="PPR" evidence="3">
    <location>
        <begin position="337"/>
        <end position="371"/>
    </location>
</feature>
<evidence type="ECO:0000313" key="5">
    <source>
        <dbReference type="EMBL" id="GMH09908.1"/>
    </source>
</evidence>
<evidence type="ECO:0000256" key="2">
    <source>
        <dbReference type="ARBA" id="ARBA00022737"/>
    </source>
</evidence>
<dbReference type="Gene3D" id="1.25.40.10">
    <property type="entry name" value="Tetratricopeptide repeat domain"/>
    <property type="match status" value="4"/>
</dbReference>
<evidence type="ECO:0000259" key="4">
    <source>
        <dbReference type="Pfam" id="PF14432"/>
    </source>
</evidence>
<keyword evidence="6" id="KW-1185">Reference proteome</keyword>
<dbReference type="Pfam" id="PF20430">
    <property type="entry name" value="Eplus_motif"/>
    <property type="match status" value="1"/>
</dbReference>
<feature type="domain" description="DYW" evidence="4">
    <location>
        <begin position="561"/>
        <end position="640"/>
    </location>
</feature>
<dbReference type="FunFam" id="1.25.40.10:FF:000090">
    <property type="entry name" value="Pentatricopeptide repeat-containing protein, chloroplastic"/>
    <property type="match status" value="1"/>
</dbReference>
<feature type="repeat" description="PPR" evidence="3">
    <location>
        <begin position="236"/>
        <end position="270"/>
    </location>
</feature>
<protein>
    <recommendedName>
        <fullName evidence="4">DYW domain-containing protein</fullName>
    </recommendedName>
</protein>
<dbReference type="EMBL" id="BSYO01000009">
    <property type="protein sequence ID" value="GMH09908.1"/>
    <property type="molecule type" value="Genomic_DNA"/>
</dbReference>
<dbReference type="FunFam" id="1.25.40.10:FF:000682">
    <property type="entry name" value="Pentatricopeptide repeat-containing protein At3g16610"/>
    <property type="match status" value="1"/>
</dbReference>
<dbReference type="Pfam" id="PF01535">
    <property type="entry name" value="PPR"/>
    <property type="match status" value="3"/>
</dbReference>
<dbReference type="GO" id="GO:0008270">
    <property type="term" value="F:zinc ion binding"/>
    <property type="evidence" value="ECO:0007669"/>
    <property type="project" value="InterPro"/>
</dbReference>
<dbReference type="FunFam" id="1.25.40.10:FF:000450">
    <property type="entry name" value="Putative pentatricopeptide repeat-containing protein"/>
    <property type="match status" value="1"/>
</dbReference>
<feature type="repeat" description="PPR" evidence="3">
    <location>
        <begin position="306"/>
        <end position="336"/>
    </location>
</feature>
<dbReference type="Pfam" id="PF20431">
    <property type="entry name" value="E_motif"/>
    <property type="match status" value="1"/>
</dbReference>
<sequence>MIRHCMFHYQRRFLHLQSNLTTQISHKIDSSSSGKWNTQLMELSKQDQFKQAIYLYLQMLRSGASPNAFTFPFILKSCASLSLLSVGQQLHTHVLRTGCEPDTFVKTSLISFYCKGSELVSARKVFDANPLSFQPTVCYNALISGYTLSSRVFDAVSLFCDMRLWGVPFDAVTMVGLIPICSLQSHLGFGMCLHGCNFKCGLVSDLAVGNCLLTMYIRCGSGESARKLFDEMPEKGLITWNAMINGYAQNGHAIQVLELYDKMEKSEISPDAITLLGVLSSCTYLGARSVGYEVERRIDMCGFKSNTFLINALINMHARCGNLVKARTIFDEMPDKSLVSWTAIIGGYGMHGEGEMAVVLFDDMLRTGIHPDGAVFVCLLSACSHAGLTDKGLAYFYAMERDYGLQPEREHYSCIVDLLGRAGRLGEAHKLIMSMPIKPDAAVWGALLGACKIHKNVELAELAFERVTELEPRNVGYYVLLSNIYLDAANMEGIIKVRMMMREKKLRKDPGYSYVDWKGRIHLFMVGDKSHPQADKIYQILDKLEDSVKELDVSKNDLRMKNEEVLSGMGVHSERLAIAFGLLNTVDGMEIVVIKNLRVCEDCHLFIKLVSKIVDRRFIVRDATRFHHFNNGSCSCNDYW</sequence>
<reference evidence="5" key="1">
    <citation type="submission" date="2023-05" db="EMBL/GenBank/DDBJ databases">
        <title>Nepenthes gracilis genome sequencing.</title>
        <authorList>
            <person name="Fukushima K."/>
        </authorList>
    </citation>
    <scope>NUCLEOTIDE SEQUENCE</scope>
    <source>
        <strain evidence="5">SING2019-196</strain>
    </source>
</reference>
<accession>A0AAD3SEW4</accession>
<dbReference type="InterPro" id="IPR032867">
    <property type="entry name" value="DYW_dom"/>
</dbReference>
<gene>
    <name evidence="5" type="ORF">Nepgr_011749</name>
</gene>
<dbReference type="PANTHER" id="PTHR47926">
    <property type="entry name" value="PENTATRICOPEPTIDE REPEAT-CONTAINING PROTEIN"/>
    <property type="match status" value="1"/>
</dbReference>
<dbReference type="GO" id="GO:0003723">
    <property type="term" value="F:RNA binding"/>
    <property type="evidence" value="ECO:0007669"/>
    <property type="project" value="InterPro"/>
</dbReference>
<dbReference type="InterPro" id="IPR046848">
    <property type="entry name" value="E_motif"/>
</dbReference>
<dbReference type="AlphaFoldDB" id="A0AAD3SEW4"/>
<organism evidence="5 6">
    <name type="scientific">Nepenthes gracilis</name>
    <name type="common">Slender pitcher plant</name>
    <dbReference type="NCBI Taxonomy" id="150966"/>
    <lineage>
        <taxon>Eukaryota</taxon>
        <taxon>Viridiplantae</taxon>
        <taxon>Streptophyta</taxon>
        <taxon>Embryophyta</taxon>
        <taxon>Tracheophyta</taxon>
        <taxon>Spermatophyta</taxon>
        <taxon>Magnoliopsida</taxon>
        <taxon>eudicotyledons</taxon>
        <taxon>Gunneridae</taxon>
        <taxon>Pentapetalae</taxon>
        <taxon>Caryophyllales</taxon>
        <taxon>Nepenthaceae</taxon>
        <taxon>Nepenthes</taxon>
    </lineage>
</organism>
<dbReference type="NCBIfam" id="TIGR00756">
    <property type="entry name" value="PPR"/>
    <property type="match status" value="5"/>
</dbReference>
<feature type="repeat" description="PPR" evidence="3">
    <location>
        <begin position="135"/>
        <end position="169"/>
    </location>
</feature>
<evidence type="ECO:0000256" key="3">
    <source>
        <dbReference type="PROSITE-ProRule" id="PRU00708"/>
    </source>
</evidence>
<dbReference type="InterPro" id="IPR046849">
    <property type="entry name" value="E2_motif"/>
</dbReference>
<proteinExistence type="inferred from homology"/>
<dbReference type="Pfam" id="PF13041">
    <property type="entry name" value="PPR_2"/>
    <property type="match status" value="3"/>
</dbReference>
<dbReference type="InterPro" id="IPR011990">
    <property type="entry name" value="TPR-like_helical_dom_sf"/>
</dbReference>
<comment type="similarity">
    <text evidence="1">Belongs to the PPR family. PCMP-H subfamily.</text>
</comment>
<dbReference type="GO" id="GO:0009451">
    <property type="term" value="P:RNA modification"/>
    <property type="evidence" value="ECO:0007669"/>
    <property type="project" value="InterPro"/>
</dbReference>
<dbReference type="Proteomes" id="UP001279734">
    <property type="component" value="Unassembled WGS sequence"/>
</dbReference>
<keyword evidence="2" id="KW-0677">Repeat</keyword>
<comment type="caution">
    <text evidence="5">The sequence shown here is derived from an EMBL/GenBank/DDBJ whole genome shotgun (WGS) entry which is preliminary data.</text>
</comment>
<name>A0AAD3SEW4_NEPGR</name>
<dbReference type="Pfam" id="PF14432">
    <property type="entry name" value="DYW_deaminase"/>
    <property type="match status" value="1"/>
</dbReference>
<evidence type="ECO:0000313" key="6">
    <source>
        <dbReference type="Proteomes" id="UP001279734"/>
    </source>
</evidence>
<dbReference type="PANTHER" id="PTHR47926:SF503">
    <property type="entry name" value="PENTATRICOPEPTIDE REPEAT-CONTAINING PROTEIN"/>
    <property type="match status" value="1"/>
</dbReference>
<evidence type="ECO:0000256" key="1">
    <source>
        <dbReference type="ARBA" id="ARBA00006643"/>
    </source>
</evidence>
<dbReference type="InterPro" id="IPR002885">
    <property type="entry name" value="PPR_rpt"/>
</dbReference>